<reference evidence="5 6" key="1">
    <citation type="submission" date="2016-09" db="EMBL/GenBank/DDBJ databases">
        <title>Rhizobium sp. nov., a novel species isolated from the rice rhizosphere.</title>
        <authorList>
            <person name="Zhao J."/>
            <person name="Zhang X."/>
        </authorList>
    </citation>
    <scope>NUCLEOTIDE SEQUENCE [LARGE SCALE GENOMIC DNA]</scope>
    <source>
        <strain evidence="5 6">1.7048</strain>
    </source>
</reference>
<feature type="binding site" evidence="4">
    <location>
        <position position="93"/>
    </location>
    <ligand>
        <name>Mg(2+)</name>
        <dbReference type="ChEBI" id="CHEBI:18420"/>
        <label>2</label>
    </ligand>
</feature>
<evidence type="ECO:0000256" key="3">
    <source>
        <dbReference type="ARBA" id="ARBA00022842"/>
    </source>
</evidence>
<dbReference type="GO" id="GO:0046872">
    <property type="term" value="F:metal ion binding"/>
    <property type="evidence" value="ECO:0007669"/>
    <property type="project" value="UniProtKB-KW"/>
</dbReference>
<dbReference type="Gene3D" id="3.40.190.80">
    <property type="match status" value="1"/>
</dbReference>
<organism evidence="5 6">
    <name type="scientific">Xaviernesmea oryzae</name>
    <dbReference type="NCBI Taxonomy" id="464029"/>
    <lineage>
        <taxon>Bacteria</taxon>
        <taxon>Pseudomonadati</taxon>
        <taxon>Pseudomonadota</taxon>
        <taxon>Alphaproteobacteria</taxon>
        <taxon>Hyphomicrobiales</taxon>
        <taxon>Rhizobiaceae</taxon>
        <taxon>Rhizobium/Agrobacterium group</taxon>
        <taxon>Xaviernesmea</taxon>
    </lineage>
</organism>
<feature type="binding site" evidence="4">
    <location>
        <position position="75"/>
    </location>
    <ligand>
        <name>Mg(2+)</name>
        <dbReference type="ChEBI" id="CHEBI:18420"/>
        <label>1</label>
        <note>catalytic</note>
    </ligand>
</feature>
<dbReference type="CDD" id="cd01638">
    <property type="entry name" value="CysQ"/>
    <property type="match status" value="1"/>
</dbReference>
<proteinExistence type="inferred from homology"/>
<comment type="similarity">
    <text evidence="1">Belongs to the inositol monophosphatase superfamily.</text>
</comment>
<dbReference type="PANTHER" id="PTHR20854">
    <property type="entry name" value="INOSITOL MONOPHOSPHATASE"/>
    <property type="match status" value="1"/>
</dbReference>
<dbReference type="PANTHER" id="PTHR20854:SF4">
    <property type="entry name" value="INOSITOL-1-MONOPHOSPHATASE-RELATED"/>
    <property type="match status" value="1"/>
</dbReference>
<evidence type="ECO:0000313" key="5">
    <source>
        <dbReference type="EMBL" id="OLP58819.1"/>
    </source>
</evidence>
<evidence type="ECO:0000256" key="2">
    <source>
        <dbReference type="ARBA" id="ARBA00022723"/>
    </source>
</evidence>
<dbReference type="AlphaFoldDB" id="A0A1Q9ATZ4"/>
<dbReference type="GO" id="GO:0046854">
    <property type="term" value="P:phosphatidylinositol phosphate biosynthetic process"/>
    <property type="evidence" value="ECO:0007669"/>
    <property type="project" value="InterPro"/>
</dbReference>
<keyword evidence="2 4" id="KW-0479">Metal-binding</keyword>
<accession>A0A1Q9ATZ4</accession>
<evidence type="ECO:0000256" key="1">
    <source>
        <dbReference type="ARBA" id="ARBA00009759"/>
    </source>
</evidence>
<sequence length="276" mass="28986">MSSGLGGDPWSNDLDLITSAAQAAGVAALGFFGANPKVRFKTEDRSPVSEADYAANDILKDRLLAARPNYGWLSEETDDDPARLRCETLFVVDPIDGTRAFIAGRDVWCVSVAVVHRGRPVAGVLVAPALKQIYQATLSGPALLNGARLEGAAASGKAQLDVALGEDLLKKMALPARTLIHRVSHVPSLAYRLAMIADGRIDATVVKKNAHDWDLAAADLILARTGGALVDMSSAPLIYNRQSVMHGMLMAGSKHALAALADAGLGDMEGDGTLGH</sequence>
<gene>
    <name evidence="5" type="ORF">BJF93_18200</name>
</gene>
<dbReference type="Proteomes" id="UP000186364">
    <property type="component" value="Unassembled WGS sequence"/>
</dbReference>
<feature type="binding site" evidence="4">
    <location>
        <position position="96"/>
    </location>
    <ligand>
        <name>Mg(2+)</name>
        <dbReference type="ChEBI" id="CHEBI:18420"/>
        <label>1</label>
        <note>catalytic</note>
    </ligand>
</feature>
<dbReference type="GO" id="GO:0006020">
    <property type="term" value="P:inositol metabolic process"/>
    <property type="evidence" value="ECO:0007669"/>
    <property type="project" value="TreeGrafter"/>
</dbReference>
<dbReference type="EMBL" id="MKIP01000057">
    <property type="protein sequence ID" value="OLP58819.1"/>
    <property type="molecule type" value="Genomic_DNA"/>
</dbReference>
<keyword evidence="3 4" id="KW-0460">Magnesium</keyword>
<comment type="caution">
    <text evidence="5">The sequence shown here is derived from an EMBL/GenBank/DDBJ whole genome shotgun (WGS) entry which is preliminary data.</text>
</comment>
<evidence type="ECO:0000313" key="6">
    <source>
        <dbReference type="Proteomes" id="UP000186364"/>
    </source>
</evidence>
<keyword evidence="6" id="KW-1185">Reference proteome</keyword>
<dbReference type="PRINTS" id="PR00377">
    <property type="entry name" value="IMPHPHTASES"/>
</dbReference>
<evidence type="ECO:0000256" key="4">
    <source>
        <dbReference type="PIRSR" id="PIRSR600760-2"/>
    </source>
</evidence>
<feature type="binding site" evidence="4">
    <location>
        <position position="214"/>
    </location>
    <ligand>
        <name>Mg(2+)</name>
        <dbReference type="ChEBI" id="CHEBI:18420"/>
        <label>1</label>
        <note>catalytic</note>
    </ligand>
</feature>
<dbReference type="PROSITE" id="PS00630">
    <property type="entry name" value="IMP_2"/>
    <property type="match status" value="1"/>
</dbReference>
<dbReference type="SUPFAM" id="SSF56655">
    <property type="entry name" value="Carbohydrate phosphatase"/>
    <property type="match status" value="1"/>
</dbReference>
<dbReference type="InterPro" id="IPR020550">
    <property type="entry name" value="Inositol_monophosphatase_CS"/>
</dbReference>
<protein>
    <submittedName>
        <fullName evidence="5">3'(2'),5'-bisphosphate nucleotidase CysQ</fullName>
    </submittedName>
</protein>
<dbReference type="GO" id="GO:0007165">
    <property type="term" value="P:signal transduction"/>
    <property type="evidence" value="ECO:0007669"/>
    <property type="project" value="TreeGrafter"/>
</dbReference>
<dbReference type="OrthoDB" id="9785695at2"/>
<comment type="cofactor">
    <cofactor evidence="4">
        <name>Mg(2+)</name>
        <dbReference type="ChEBI" id="CHEBI:18420"/>
    </cofactor>
</comment>
<dbReference type="InterPro" id="IPR000760">
    <property type="entry name" value="Inositol_monophosphatase-like"/>
</dbReference>
<name>A0A1Q9ATZ4_9HYPH</name>
<dbReference type="Pfam" id="PF00459">
    <property type="entry name" value="Inositol_P"/>
    <property type="match status" value="1"/>
</dbReference>
<dbReference type="GO" id="GO:0008934">
    <property type="term" value="F:inositol monophosphate 1-phosphatase activity"/>
    <property type="evidence" value="ECO:0007669"/>
    <property type="project" value="TreeGrafter"/>
</dbReference>
<feature type="binding site" evidence="4">
    <location>
        <position position="95"/>
    </location>
    <ligand>
        <name>Mg(2+)</name>
        <dbReference type="ChEBI" id="CHEBI:18420"/>
        <label>1</label>
        <note>catalytic</note>
    </ligand>
</feature>
<dbReference type="Gene3D" id="3.30.540.10">
    <property type="entry name" value="Fructose-1,6-Bisphosphatase, subunit A, domain 1"/>
    <property type="match status" value="1"/>
</dbReference>